<name>A0A1X2IKE2_9FUNG</name>
<organism evidence="3 4">
    <name type="scientific">Absidia repens</name>
    <dbReference type="NCBI Taxonomy" id="90262"/>
    <lineage>
        <taxon>Eukaryota</taxon>
        <taxon>Fungi</taxon>
        <taxon>Fungi incertae sedis</taxon>
        <taxon>Mucoromycota</taxon>
        <taxon>Mucoromycotina</taxon>
        <taxon>Mucoromycetes</taxon>
        <taxon>Mucorales</taxon>
        <taxon>Cunninghamellaceae</taxon>
        <taxon>Absidia</taxon>
    </lineage>
</organism>
<evidence type="ECO:0000313" key="4">
    <source>
        <dbReference type="Proteomes" id="UP000193560"/>
    </source>
</evidence>
<dbReference type="AlphaFoldDB" id="A0A1X2IKE2"/>
<comment type="caution">
    <text evidence="3">The sequence shown here is derived from an EMBL/GenBank/DDBJ whole genome shotgun (WGS) entry which is preliminary data.</text>
</comment>
<dbReference type="OrthoDB" id="2289276at2759"/>
<protein>
    <submittedName>
        <fullName evidence="3">Uncharacterized protein</fullName>
    </submittedName>
</protein>
<keyword evidence="2" id="KW-0732">Signal</keyword>
<sequence length="270" mass="30276">MLSFTSLMAIGMVIPWLPMTVAQSSAFPASTNTTATPLSLFDEKFTLFSWPASTDDVTMVDQSFTFHLDKSAVLQLIDYKHPGDVFHLFDNGYSLGKTTRPTSNVNGDVEYAETPERALADMHHRFSKGQVLLSEGDHFITIKVLKSSANTAANTSGGAIRLIKAPLALQQLYKKDHDDDDYDEEDDDDYDNEYEKEDEYEDDEEQDDGYDYTMTMTVVVPPITPDLWIHRTEPRVTMMPVPAGARLRNGIMPIADQVNRYTAVTFTPPA</sequence>
<evidence type="ECO:0000256" key="2">
    <source>
        <dbReference type="SAM" id="SignalP"/>
    </source>
</evidence>
<reference evidence="3 4" key="1">
    <citation type="submission" date="2016-07" db="EMBL/GenBank/DDBJ databases">
        <title>Pervasive Adenine N6-methylation of Active Genes in Fungi.</title>
        <authorList>
            <consortium name="DOE Joint Genome Institute"/>
            <person name="Mondo S.J."/>
            <person name="Dannebaum R.O."/>
            <person name="Kuo R.C."/>
            <person name="Labutti K."/>
            <person name="Haridas S."/>
            <person name="Kuo A."/>
            <person name="Salamov A."/>
            <person name="Ahrendt S.R."/>
            <person name="Lipzen A."/>
            <person name="Sullivan W."/>
            <person name="Andreopoulos W.B."/>
            <person name="Clum A."/>
            <person name="Lindquist E."/>
            <person name="Daum C."/>
            <person name="Ramamoorthy G.K."/>
            <person name="Gryganskyi A."/>
            <person name="Culley D."/>
            <person name="Magnuson J.K."/>
            <person name="James T.Y."/>
            <person name="O'Malley M.A."/>
            <person name="Stajich J.E."/>
            <person name="Spatafora J.W."/>
            <person name="Visel A."/>
            <person name="Grigoriev I.V."/>
        </authorList>
    </citation>
    <scope>NUCLEOTIDE SEQUENCE [LARGE SCALE GENOMIC DNA]</scope>
    <source>
        <strain evidence="3 4">NRRL 1336</strain>
    </source>
</reference>
<keyword evidence="4" id="KW-1185">Reference proteome</keyword>
<feature type="signal peptide" evidence="2">
    <location>
        <begin position="1"/>
        <end position="26"/>
    </location>
</feature>
<dbReference type="Proteomes" id="UP000193560">
    <property type="component" value="Unassembled WGS sequence"/>
</dbReference>
<proteinExistence type="predicted"/>
<dbReference type="EMBL" id="MCGE01000009">
    <property type="protein sequence ID" value="ORZ18041.1"/>
    <property type="molecule type" value="Genomic_DNA"/>
</dbReference>
<gene>
    <name evidence="3" type="ORF">BCR42DRAFT_391538</name>
</gene>
<feature type="chain" id="PRO_5012733277" evidence="2">
    <location>
        <begin position="27"/>
        <end position="270"/>
    </location>
</feature>
<accession>A0A1X2IKE2</accession>
<evidence type="ECO:0000313" key="3">
    <source>
        <dbReference type="EMBL" id="ORZ18041.1"/>
    </source>
</evidence>
<feature type="region of interest" description="Disordered" evidence="1">
    <location>
        <begin position="175"/>
        <end position="209"/>
    </location>
</feature>
<feature type="compositionally biased region" description="Acidic residues" evidence="1">
    <location>
        <begin position="178"/>
        <end position="209"/>
    </location>
</feature>
<evidence type="ECO:0000256" key="1">
    <source>
        <dbReference type="SAM" id="MobiDB-lite"/>
    </source>
</evidence>